<gene>
    <name evidence="2" type="ORF">A3A38_00200</name>
</gene>
<dbReference type="EMBL" id="MFLY01000036">
    <property type="protein sequence ID" value="OGG72647.1"/>
    <property type="molecule type" value="Genomic_DNA"/>
</dbReference>
<feature type="transmembrane region" description="Helical" evidence="1">
    <location>
        <begin position="94"/>
        <end position="116"/>
    </location>
</feature>
<evidence type="ECO:0000313" key="2">
    <source>
        <dbReference type="EMBL" id="OGG72647.1"/>
    </source>
</evidence>
<feature type="transmembrane region" description="Helical" evidence="1">
    <location>
        <begin position="125"/>
        <end position="143"/>
    </location>
</feature>
<evidence type="ECO:0000313" key="3">
    <source>
        <dbReference type="Proteomes" id="UP000177306"/>
    </source>
</evidence>
<keyword evidence="1" id="KW-0812">Transmembrane</keyword>
<keyword evidence="1" id="KW-0472">Membrane</keyword>
<evidence type="ECO:0000256" key="1">
    <source>
        <dbReference type="SAM" id="Phobius"/>
    </source>
</evidence>
<comment type="caution">
    <text evidence="2">The sequence shown here is derived from an EMBL/GenBank/DDBJ whole genome shotgun (WGS) entry which is preliminary data.</text>
</comment>
<name>A0A1F6EG74_9BACT</name>
<feature type="transmembrane region" description="Helical" evidence="1">
    <location>
        <begin position="34"/>
        <end position="51"/>
    </location>
</feature>
<organism evidence="2 3">
    <name type="scientific">Candidatus Kaiserbacteria bacterium RIFCSPLOWO2_01_FULL_53_17</name>
    <dbReference type="NCBI Taxonomy" id="1798511"/>
    <lineage>
        <taxon>Bacteria</taxon>
        <taxon>Candidatus Kaiseribacteriota</taxon>
    </lineage>
</organism>
<dbReference type="Proteomes" id="UP000177306">
    <property type="component" value="Unassembled WGS sequence"/>
</dbReference>
<dbReference type="AlphaFoldDB" id="A0A1F6EG74"/>
<proteinExistence type="predicted"/>
<keyword evidence="1" id="KW-1133">Transmembrane helix</keyword>
<accession>A0A1F6EG74</accession>
<dbReference type="Gene3D" id="1.10.3730.20">
    <property type="match status" value="1"/>
</dbReference>
<protein>
    <submittedName>
        <fullName evidence="2">Uncharacterized protein</fullName>
    </submittedName>
</protein>
<reference evidence="2 3" key="1">
    <citation type="journal article" date="2016" name="Nat. Commun.">
        <title>Thousands of microbial genomes shed light on interconnected biogeochemical processes in an aquifer system.</title>
        <authorList>
            <person name="Anantharaman K."/>
            <person name="Brown C.T."/>
            <person name="Hug L.A."/>
            <person name="Sharon I."/>
            <person name="Castelle C.J."/>
            <person name="Probst A.J."/>
            <person name="Thomas B.C."/>
            <person name="Singh A."/>
            <person name="Wilkins M.J."/>
            <person name="Karaoz U."/>
            <person name="Brodie E.L."/>
            <person name="Williams K.H."/>
            <person name="Hubbard S.S."/>
            <person name="Banfield J.F."/>
        </authorList>
    </citation>
    <scope>NUCLEOTIDE SEQUENCE [LARGE SCALE GENOMIC DNA]</scope>
</reference>
<sequence length="144" mass="15075">MDIASLALVALIGIVFWGSWPLVAQASDITDPFVRGFLLNIVTAIGFLPFLPGRISTVSFTSAGVRLMLIAGCLNLVGHMLFPKLQTAAGTQISLYMTLMPALVIVTSAVGGPIFFGDSVTAPKMVFTALIVIGIAGLAFTSMK</sequence>
<feature type="transmembrane region" description="Helical" evidence="1">
    <location>
        <begin position="63"/>
        <end position="82"/>
    </location>
</feature>